<keyword evidence="2" id="KW-1133">Transmembrane helix</keyword>
<gene>
    <name evidence="3" type="ORF">SAMN05660859_1997</name>
</gene>
<evidence type="ECO:0000256" key="2">
    <source>
        <dbReference type="SAM" id="Phobius"/>
    </source>
</evidence>
<organism evidence="3 4">
    <name type="scientific">Ancylobacter rudongensis</name>
    <dbReference type="NCBI Taxonomy" id="177413"/>
    <lineage>
        <taxon>Bacteria</taxon>
        <taxon>Pseudomonadati</taxon>
        <taxon>Pseudomonadota</taxon>
        <taxon>Alphaproteobacteria</taxon>
        <taxon>Hyphomicrobiales</taxon>
        <taxon>Xanthobacteraceae</taxon>
        <taxon>Ancylobacter</taxon>
    </lineage>
</organism>
<feature type="compositionally biased region" description="Pro residues" evidence="1">
    <location>
        <begin position="10"/>
        <end position="21"/>
    </location>
</feature>
<keyword evidence="4" id="KW-1185">Reference proteome</keyword>
<dbReference type="Proteomes" id="UP000198889">
    <property type="component" value="Unassembled WGS sequence"/>
</dbReference>
<reference evidence="4" key="1">
    <citation type="submission" date="2016-10" db="EMBL/GenBank/DDBJ databases">
        <authorList>
            <person name="Varghese N."/>
            <person name="Submissions S."/>
        </authorList>
    </citation>
    <scope>NUCLEOTIDE SEQUENCE [LARGE SCALE GENOMIC DNA]</scope>
    <source>
        <strain evidence="4">CGMCC 1.1761</strain>
    </source>
</reference>
<protein>
    <recommendedName>
        <fullName evidence="5">VanZ like family protein</fullName>
    </recommendedName>
</protein>
<feature type="transmembrane region" description="Helical" evidence="2">
    <location>
        <begin position="119"/>
        <end position="140"/>
    </location>
</feature>
<sequence>MLYAADMSTPHPPTAPTPTPQPAPLPAAVNVLLYGAAFACVLTIMALSLLPAQEMPSTGIADGIDHFIAYWGTGGLMALAFRGRGRVLVVAGIGLIGLGGLMEVLQQLSPGRSSTWGDFLMSGGGALAGLAMGTVAARLISHLRRRAAGRPGRRHRFEGPVPQEAAPVRAGRR</sequence>
<evidence type="ECO:0008006" key="5">
    <source>
        <dbReference type="Google" id="ProtNLM"/>
    </source>
</evidence>
<keyword evidence="2" id="KW-0812">Transmembrane</keyword>
<feature type="transmembrane region" description="Helical" evidence="2">
    <location>
        <begin position="31"/>
        <end position="50"/>
    </location>
</feature>
<name>A0A1G4RX29_9HYPH</name>
<feature type="transmembrane region" description="Helical" evidence="2">
    <location>
        <begin position="87"/>
        <end position="107"/>
    </location>
</feature>
<feature type="region of interest" description="Disordered" evidence="1">
    <location>
        <begin position="1"/>
        <end position="21"/>
    </location>
</feature>
<accession>A0A1G4RX29</accession>
<evidence type="ECO:0000313" key="4">
    <source>
        <dbReference type="Proteomes" id="UP000198889"/>
    </source>
</evidence>
<dbReference type="AlphaFoldDB" id="A0A1G4RX29"/>
<evidence type="ECO:0000313" key="3">
    <source>
        <dbReference type="EMBL" id="SCW61326.1"/>
    </source>
</evidence>
<evidence type="ECO:0000256" key="1">
    <source>
        <dbReference type="SAM" id="MobiDB-lite"/>
    </source>
</evidence>
<keyword evidence="2" id="KW-0472">Membrane</keyword>
<feature type="region of interest" description="Disordered" evidence="1">
    <location>
        <begin position="150"/>
        <end position="173"/>
    </location>
</feature>
<dbReference type="EMBL" id="FMTP01000002">
    <property type="protein sequence ID" value="SCW61326.1"/>
    <property type="molecule type" value="Genomic_DNA"/>
</dbReference>
<proteinExistence type="predicted"/>